<protein>
    <submittedName>
        <fullName evidence="2">Uncharacterized protein</fullName>
    </submittedName>
</protein>
<comment type="caution">
    <text evidence="2">The sequence shown here is derived from an EMBL/GenBank/DDBJ whole genome shotgun (WGS) entry which is preliminary data.</text>
</comment>
<dbReference type="EMBL" id="LCTW02000410">
    <property type="protein sequence ID" value="KXX73890.1"/>
    <property type="molecule type" value="Genomic_DNA"/>
</dbReference>
<sequence length="82" mass="8971">MSGYKDILKHGWHPEKEGTTLKGQVRDRQSSEFLVSGLPNWANCSTGASIRRTDASSKAMASGHNGPLYSALASSAHEERRR</sequence>
<dbReference type="Proteomes" id="UP000078237">
    <property type="component" value="Unassembled WGS sequence"/>
</dbReference>
<evidence type="ECO:0000256" key="1">
    <source>
        <dbReference type="SAM" id="MobiDB-lite"/>
    </source>
</evidence>
<feature type="region of interest" description="Disordered" evidence="1">
    <location>
        <begin position="53"/>
        <end position="82"/>
    </location>
</feature>
<dbReference type="AlphaFoldDB" id="A0A175VS64"/>
<evidence type="ECO:0000313" key="2">
    <source>
        <dbReference type="EMBL" id="KXX73890.1"/>
    </source>
</evidence>
<gene>
    <name evidence="2" type="ORF">MMYC01_208481</name>
</gene>
<proteinExistence type="predicted"/>
<feature type="region of interest" description="Disordered" evidence="1">
    <location>
        <begin position="1"/>
        <end position="26"/>
    </location>
</feature>
<keyword evidence="3" id="KW-1185">Reference proteome</keyword>
<organism evidence="2 3">
    <name type="scientific">Madurella mycetomatis</name>
    <dbReference type="NCBI Taxonomy" id="100816"/>
    <lineage>
        <taxon>Eukaryota</taxon>
        <taxon>Fungi</taxon>
        <taxon>Dikarya</taxon>
        <taxon>Ascomycota</taxon>
        <taxon>Pezizomycotina</taxon>
        <taxon>Sordariomycetes</taxon>
        <taxon>Sordariomycetidae</taxon>
        <taxon>Sordariales</taxon>
        <taxon>Sordariales incertae sedis</taxon>
        <taxon>Madurella</taxon>
    </lineage>
</organism>
<reference evidence="2 3" key="1">
    <citation type="journal article" date="2016" name="Genome Announc.">
        <title>Genome Sequence of Madurella mycetomatis mm55, Isolated from a Human Mycetoma Case in Sudan.</title>
        <authorList>
            <person name="Smit S."/>
            <person name="Derks M.F."/>
            <person name="Bervoets S."/>
            <person name="Fahal A."/>
            <person name="van Leeuwen W."/>
            <person name="van Belkum A."/>
            <person name="van de Sande W.W."/>
        </authorList>
    </citation>
    <scope>NUCLEOTIDE SEQUENCE [LARGE SCALE GENOMIC DNA]</scope>
    <source>
        <strain evidence="3">mm55</strain>
    </source>
</reference>
<evidence type="ECO:0000313" key="3">
    <source>
        <dbReference type="Proteomes" id="UP000078237"/>
    </source>
</evidence>
<dbReference type="OrthoDB" id="3357271at2759"/>
<accession>A0A175VS64</accession>
<dbReference type="VEuPathDB" id="FungiDB:MMYC01_208481"/>
<name>A0A175VS64_9PEZI</name>